<keyword evidence="1" id="KW-0472">Membrane</keyword>
<sequence length="238" mass="28001">MKQQQKITLILSIFFILFLFIDPVYAGPGGTVAKALFKTWWGKLIMSLLAIILLPLIFYIKTIEFIAVRKAKKQLAKLGRINKDFMWLNIQKNVSNVFSRVHIAWDKEDMSEVSNYVNHWYWQNQQLIHLDRWKSENLKNICKLERIKNVKPLYLEISDSKNFEGSKIAFSITANIEDYLINKQTRKIVEGKRGFDDETKIWIMEYNEGKWLLDDIRDNGFSLSFAKLENIVPVFETA</sequence>
<dbReference type="SMART" id="SM00978">
    <property type="entry name" value="Tim44"/>
    <property type="match status" value="1"/>
</dbReference>
<keyword evidence="1" id="KW-0812">Transmembrane</keyword>
<name>A0A5C7APD5_9FLAO</name>
<evidence type="ECO:0000313" key="4">
    <source>
        <dbReference type="Proteomes" id="UP000321790"/>
    </source>
</evidence>
<comment type="caution">
    <text evidence="3">The sequence shown here is derived from an EMBL/GenBank/DDBJ whole genome shotgun (WGS) entry which is preliminary data.</text>
</comment>
<reference evidence="4" key="1">
    <citation type="submission" date="2019-08" db="EMBL/GenBank/DDBJ databases">
        <title>Seonamhaeicola sediminis sp. nov., isolated from marine sediment.</title>
        <authorList>
            <person name="Cao W.R."/>
        </authorList>
    </citation>
    <scope>NUCLEOTIDE SEQUENCE [LARGE SCALE GENOMIC DNA]</scope>
    <source>
        <strain evidence="4">Gy8</strain>
    </source>
</reference>
<dbReference type="InterPro" id="IPR007379">
    <property type="entry name" value="Tim44-like_dom"/>
</dbReference>
<dbReference type="Proteomes" id="UP000321790">
    <property type="component" value="Unassembled WGS sequence"/>
</dbReference>
<gene>
    <name evidence="3" type="ORF">FUA26_10015</name>
</gene>
<dbReference type="OrthoDB" id="6194987at2"/>
<protein>
    <recommendedName>
        <fullName evidence="2">Tim44-like domain-containing protein</fullName>
    </recommendedName>
</protein>
<feature type="transmembrane region" description="Helical" evidence="1">
    <location>
        <begin position="42"/>
        <end position="60"/>
    </location>
</feature>
<evidence type="ECO:0000313" key="3">
    <source>
        <dbReference type="EMBL" id="TXE09814.1"/>
    </source>
</evidence>
<evidence type="ECO:0000259" key="2">
    <source>
        <dbReference type="SMART" id="SM00978"/>
    </source>
</evidence>
<dbReference type="EMBL" id="VOSC01000025">
    <property type="protein sequence ID" value="TXE09814.1"/>
    <property type="molecule type" value="Genomic_DNA"/>
</dbReference>
<accession>A0A5C7APD5</accession>
<organism evidence="3 4">
    <name type="scientific">Seonamhaeicola algicola</name>
    <dbReference type="NCBI Taxonomy" id="1719036"/>
    <lineage>
        <taxon>Bacteria</taxon>
        <taxon>Pseudomonadati</taxon>
        <taxon>Bacteroidota</taxon>
        <taxon>Flavobacteriia</taxon>
        <taxon>Flavobacteriales</taxon>
        <taxon>Flavobacteriaceae</taxon>
    </lineage>
</organism>
<dbReference type="RefSeq" id="WP_147135262.1">
    <property type="nucleotide sequence ID" value="NZ_VOSC01000025.1"/>
</dbReference>
<proteinExistence type="predicted"/>
<keyword evidence="1" id="KW-1133">Transmembrane helix</keyword>
<feature type="domain" description="Tim44-like" evidence="2">
    <location>
        <begin position="71"/>
        <end position="218"/>
    </location>
</feature>
<keyword evidence="4" id="KW-1185">Reference proteome</keyword>
<evidence type="ECO:0000256" key="1">
    <source>
        <dbReference type="SAM" id="Phobius"/>
    </source>
</evidence>
<dbReference type="AlphaFoldDB" id="A0A5C7APD5"/>